<dbReference type="GO" id="GO:0032259">
    <property type="term" value="P:methylation"/>
    <property type="evidence" value="ECO:0007669"/>
    <property type="project" value="UniProtKB-KW"/>
</dbReference>
<dbReference type="Gene3D" id="3.40.50.150">
    <property type="entry name" value="Vaccinia Virus protein VP39"/>
    <property type="match status" value="1"/>
</dbReference>
<dbReference type="OrthoDB" id="292252at2"/>
<proteinExistence type="predicted"/>
<evidence type="ECO:0000313" key="1">
    <source>
        <dbReference type="EMBL" id="PPU69176.1"/>
    </source>
</evidence>
<keyword evidence="1" id="KW-0808">Transferase</keyword>
<dbReference type="EMBL" id="MDEI01000004">
    <property type="protein sequence ID" value="PPU69176.1"/>
    <property type="molecule type" value="Genomic_DNA"/>
</dbReference>
<dbReference type="GO" id="GO:0008168">
    <property type="term" value="F:methyltransferase activity"/>
    <property type="evidence" value="ECO:0007669"/>
    <property type="project" value="UniProtKB-KW"/>
</dbReference>
<dbReference type="Proteomes" id="UP000238191">
    <property type="component" value="Unassembled WGS sequence"/>
</dbReference>
<comment type="caution">
    <text evidence="1">The sequence shown here is derived from an EMBL/GenBank/DDBJ whole genome shotgun (WGS) entry which is preliminary data.</text>
</comment>
<reference evidence="2" key="1">
    <citation type="submission" date="2016-08" db="EMBL/GenBank/DDBJ databases">
        <authorList>
            <person name="Merda D."/>
            <person name="Briand M."/>
            <person name="Taghouti G."/>
            <person name="Carrere S."/>
            <person name="Gouzy J."/>
            <person name="Portier P."/>
            <person name="Jacques M.-A."/>
            <person name="Fischer-Le Saux M."/>
        </authorList>
    </citation>
    <scope>NUCLEOTIDE SEQUENCE [LARGE SCALE GENOMIC DNA]</scope>
    <source>
        <strain evidence="2">CFBP4643</strain>
    </source>
</reference>
<dbReference type="SUPFAM" id="SSF53335">
    <property type="entry name" value="S-adenosyl-L-methionine-dependent methyltransferases"/>
    <property type="match status" value="1"/>
</dbReference>
<name>A0A2S7D5S7_9XANT</name>
<keyword evidence="1" id="KW-0489">Methyltransferase</keyword>
<organism evidence="1 2">
    <name type="scientific">Xanthomonas pisi</name>
    <dbReference type="NCBI Taxonomy" id="56457"/>
    <lineage>
        <taxon>Bacteria</taxon>
        <taxon>Pseudomonadati</taxon>
        <taxon>Pseudomonadota</taxon>
        <taxon>Gammaproteobacteria</taxon>
        <taxon>Lysobacterales</taxon>
        <taxon>Lysobacteraceae</taxon>
        <taxon>Xanthomonas</taxon>
    </lineage>
</organism>
<accession>A0A2S7D5S7</accession>
<evidence type="ECO:0000313" key="2">
    <source>
        <dbReference type="Proteomes" id="UP000238191"/>
    </source>
</evidence>
<dbReference type="AlphaFoldDB" id="A0A2S7D5S7"/>
<dbReference type="Pfam" id="PF13578">
    <property type="entry name" value="Methyltransf_24"/>
    <property type="match status" value="1"/>
</dbReference>
<sequence>MEQLIPHRSVRFFPHWKPDCTAQLTGLIQMTDFILSANPDAAHWIEIGSYIGESSTIFLAFNRVRKLECVDACDDATRILKKKFKKEVASARCVIHHCDSDQFAIRVPDASIDVIYIDGDHTYEQVKKDIYLYHQKLKHDGYLCGHDYSKSWPGVVQAVDAFAAEHNLDVRLFADTSWVLIPKGVR</sequence>
<dbReference type="PANTHER" id="PTHR37909:SF1">
    <property type="entry name" value="S-ADENOSYL-L-METHIONINE-DEPENDENT METHYLTRANSFERASES SUPERFAMILY PROTEIN"/>
    <property type="match status" value="1"/>
</dbReference>
<dbReference type="InterPro" id="IPR029063">
    <property type="entry name" value="SAM-dependent_MTases_sf"/>
</dbReference>
<protein>
    <submittedName>
        <fullName evidence="1">Class I SAM-dependent methyltransferase</fullName>
    </submittedName>
</protein>
<dbReference type="PANTHER" id="PTHR37909">
    <property type="entry name" value="S-ADENOSYL-L-METHIONINE-DEPENDENT METHYLTRANSFERASES SUPERFAMILY PROTEIN"/>
    <property type="match status" value="1"/>
</dbReference>
<dbReference type="RefSeq" id="WP_046965486.1">
    <property type="nucleotide sequence ID" value="NZ_MDEI01000004.1"/>
</dbReference>
<keyword evidence="2" id="KW-1185">Reference proteome</keyword>
<gene>
    <name evidence="1" type="ORF">XpiCFBP4643_06515</name>
</gene>